<accession>A0A2I0VK65</accession>
<feature type="region of interest" description="Disordered" evidence="1">
    <location>
        <begin position="110"/>
        <end position="141"/>
    </location>
</feature>
<evidence type="ECO:0008006" key="4">
    <source>
        <dbReference type="Google" id="ProtNLM"/>
    </source>
</evidence>
<reference evidence="2 3" key="1">
    <citation type="journal article" date="2016" name="Sci. Rep.">
        <title>The Dendrobium catenatum Lindl. genome sequence provides insights into polysaccharide synthase, floral development and adaptive evolution.</title>
        <authorList>
            <person name="Zhang G.Q."/>
            <person name="Xu Q."/>
            <person name="Bian C."/>
            <person name="Tsai W.C."/>
            <person name="Yeh C.M."/>
            <person name="Liu K.W."/>
            <person name="Yoshida K."/>
            <person name="Zhang L.S."/>
            <person name="Chang S.B."/>
            <person name="Chen F."/>
            <person name="Shi Y."/>
            <person name="Su Y.Y."/>
            <person name="Zhang Y.Q."/>
            <person name="Chen L.J."/>
            <person name="Yin Y."/>
            <person name="Lin M."/>
            <person name="Huang H."/>
            <person name="Deng H."/>
            <person name="Wang Z.W."/>
            <person name="Zhu S.L."/>
            <person name="Zhao X."/>
            <person name="Deng C."/>
            <person name="Niu S.C."/>
            <person name="Huang J."/>
            <person name="Wang M."/>
            <person name="Liu G.H."/>
            <person name="Yang H.J."/>
            <person name="Xiao X.J."/>
            <person name="Hsiao Y.Y."/>
            <person name="Wu W.L."/>
            <person name="Chen Y.Y."/>
            <person name="Mitsuda N."/>
            <person name="Ohme-Takagi M."/>
            <person name="Luo Y.B."/>
            <person name="Van de Peer Y."/>
            <person name="Liu Z.J."/>
        </authorList>
    </citation>
    <scope>NUCLEOTIDE SEQUENCE [LARGE SCALE GENOMIC DNA]</scope>
    <source>
        <tissue evidence="2">The whole plant</tissue>
    </source>
</reference>
<protein>
    <recommendedName>
        <fullName evidence="4">DUF789 domain-containing protein</fullName>
    </recommendedName>
</protein>
<dbReference type="Pfam" id="PF05623">
    <property type="entry name" value="DUF789"/>
    <property type="match status" value="1"/>
</dbReference>
<name>A0A2I0VK65_9ASPA</name>
<dbReference type="Proteomes" id="UP000233837">
    <property type="component" value="Unassembled WGS sequence"/>
</dbReference>
<gene>
    <name evidence="2" type="ORF">MA16_Dca010727</name>
</gene>
<dbReference type="PANTHER" id="PTHR31343:SF29">
    <property type="entry name" value="DUF789 DOMAIN-CONTAINING PROTEIN"/>
    <property type="match status" value="1"/>
</dbReference>
<proteinExistence type="predicted"/>
<dbReference type="PANTHER" id="PTHR31343">
    <property type="entry name" value="T15D22.8"/>
    <property type="match status" value="1"/>
</dbReference>
<dbReference type="OrthoDB" id="1896065at2759"/>
<evidence type="ECO:0000313" key="3">
    <source>
        <dbReference type="Proteomes" id="UP000233837"/>
    </source>
</evidence>
<dbReference type="AlphaFoldDB" id="A0A2I0VK65"/>
<keyword evidence="3" id="KW-1185">Reference proteome</keyword>
<reference evidence="2 3" key="2">
    <citation type="journal article" date="2017" name="Nature">
        <title>The Apostasia genome and the evolution of orchids.</title>
        <authorList>
            <person name="Zhang G.Q."/>
            <person name="Liu K.W."/>
            <person name="Li Z."/>
            <person name="Lohaus R."/>
            <person name="Hsiao Y.Y."/>
            <person name="Niu S.C."/>
            <person name="Wang J.Y."/>
            <person name="Lin Y.C."/>
            <person name="Xu Q."/>
            <person name="Chen L.J."/>
            <person name="Yoshida K."/>
            <person name="Fujiwara S."/>
            <person name="Wang Z.W."/>
            <person name="Zhang Y.Q."/>
            <person name="Mitsuda N."/>
            <person name="Wang M."/>
            <person name="Liu G.H."/>
            <person name="Pecoraro L."/>
            <person name="Huang H.X."/>
            <person name="Xiao X.J."/>
            <person name="Lin M."/>
            <person name="Wu X.Y."/>
            <person name="Wu W.L."/>
            <person name="Chen Y.Y."/>
            <person name="Chang S.B."/>
            <person name="Sakamoto S."/>
            <person name="Ohme-Takagi M."/>
            <person name="Yagi M."/>
            <person name="Zeng S.J."/>
            <person name="Shen C.Y."/>
            <person name="Yeh C.M."/>
            <person name="Luo Y.B."/>
            <person name="Tsai W.C."/>
            <person name="Van de Peer Y."/>
            <person name="Liu Z.J."/>
        </authorList>
    </citation>
    <scope>NUCLEOTIDE SEQUENCE [LARGE SCALE GENOMIC DNA]</scope>
    <source>
        <tissue evidence="2">The whole plant</tissue>
    </source>
</reference>
<organism evidence="2 3">
    <name type="scientific">Dendrobium catenatum</name>
    <dbReference type="NCBI Taxonomy" id="906689"/>
    <lineage>
        <taxon>Eukaryota</taxon>
        <taxon>Viridiplantae</taxon>
        <taxon>Streptophyta</taxon>
        <taxon>Embryophyta</taxon>
        <taxon>Tracheophyta</taxon>
        <taxon>Spermatophyta</taxon>
        <taxon>Magnoliopsida</taxon>
        <taxon>Liliopsida</taxon>
        <taxon>Asparagales</taxon>
        <taxon>Orchidaceae</taxon>
        <taxon>Epidendroideae</taxon>
        <taxon>Malaxideae</taxon>
        <taxon>Dendrobiinae</taxon>
        <taxon>Dendrobium</taxon>
    </lineage>
</organism>
<feature type="compositionally biased region" description="Acidic residues" evidence="1">
    <location>
        <begin position="110"/>
        <end position="119"/>
    </location>
</feature>
<dbReference type="EMBL" id="KZ503460">
    <property type="protein sequence ID" value="PKU63809.1"/>
    <property type="molecule type" value="Genomic_DNA"/>
</dbReference>
<evidence type="ECO:0000313" key="2">
    <source>
        <dbReference type="EMBL" id="PKU63809.1"/>
    </source>
</evidence>
<evidence type="ECO:0000256" key="1">
    <source>
        <dbReference type="SAM" id="MobiDB-lite"/>
    </source>
</evidence>
<dbReference type="InterPro" id="IPR008507">
    <property type="entry name" value="DUF789"/>
</dbReference>
<sequence>MMAANFRRHSNLQCFLDRTTPSVASQSLPKSCIRDLNSIWQPNDKEEVEFFTLGELWDQYKEWSAYGAGVPILFPDGEIVVQYYVPYLSALQIYTSKSLAALRTLGEESESDSWSDDSESEKPSRSWDAASEDSSFDQDGSWSTSRLGYLYFQYMECCPPWGRIPLTDKVNELSRNHPGLLSFKSVDLSPASWMSVAWYPIYHIPARKSAKDLSASFLTFHTISSSYQDNVLMDCKKDTSCTSTVNSGRKSKDTRSCISLCPYGLATYKMQGNIWINSENSDPEKIMTLYSAADSWLKQLRVHHHDFNFFISQAM</sequence>